<dbReference type="InterPro" id="IPR046756">
    <property type="entry name" value="VAS1/VOA1_TM"/>
</dbReference>
<feature type="domain" description="V-type proton ATPase subunit S1/VOA1 transmembrane" evidence="12">
    <location>
        <begin position="226"/>
        <end position="260"/>
    </location>
</feature>
<dbReference type="EMBL" id="JARJLG010000083">
    <property type="protein sequence ID" value="KAJ7750137.1"/>
    <property type="molecule type" value="Genomic_DNA"/>
</dbReference>
<name>A0AAD7IWF5_9AGAR</name>
<accession>A0AAD7IWF5</accession>
<dbReference type="GO" id="GO:0006078">
    <property type="term" value="P:(1-&gt;6)-beta-D-glucan biosynthetic process"/>
    <property type="evidence" value="ECO:0007669"/>
    <property type="project" value="TreeGrafter"/>
</dbReference>
<comment type="similarity">
    <text evidence="2">Belongs to the BIG1 family.</text>
</comment>
<evidence type="ECO:0000256" key="4">
    <source>
        <dbReference type="ARBA" id="ARBA00022692"/>
    </source>
</evidence>
<evidence type="ECO:0000256" key="6">
    <source>
        <dbReference type="ARBA" id="ARBA00022824"/>
    </source>
</evidence>
<keyword evidence="5 11" id="KW-0732">Signal</keyword>
<dbReference type="AlphaFoldDB" id="A0AAD7IWF5"/>
<comment type="caution">
    <text evidence="13">The sequence shown here is derived from an EMBL/GenBank/DDBJ whole genome shotgun (WGS) entry which is preliminary data.</text>
</comment>
<keyword evidence="9" id="KW-0961">Cell wall biogenesis/degradation</keyword>
<evidence type="ECO:0000259" key="12">
    <source>
        <dbReference type="Pfam" id="PF20520"/>
    </source>
</evidence>
<dbReference type="Pfam" id="PF20520">
    <property type="entry name" value="Ac45-VOA1_TM"/>
    <property type="match status" value="1"/>
</dbReference>
<evidence type="ECO:0000256" key="11">
    <source>
        <dbReference type="SAM" id="SignalP"/>
    </source>
</evidence>
<evidence type="ECO:0000256" key="3">
    <source>
        <dbReference type="ARBA" id="ARBA00022089"/>
    </source>
</evidence>
<evidence type="ECO:0000256" key="5">
    <source>
        <dbReference type="ARBA" id="ARBA00022729"/>
    </source>
</evidence>
<keyword evidence="7 10" id="KW-1133">Transmembrane helix</keyword>
<evidence type="ECO:0000256" key="10">
    <source>
        <dbReference type="SAM" id="Phobius"/>
    </source>
</evidence>
<feature type="transmembrane region" description="Helical" evidence="10">
    <location>
        <begin position="232"/>
        <end position="257"/>
    </location>
</feature>
<comment type="subcellular location">
    <subcellularLocation>
        <location evidence="1">Endoplasmic reticulum membrane</location>
        <topology evidence="1">Single-pass type I membrane protein</topology>
    </subcellularLocation>
</comment>
<dbReference type="InterPro" id="IPR037654">
    <property type="entry name" value="Big1"/>
</dbReference>
<feature type="signal peptide" evidence="11">
    <location>
        <begin position="1"/>
        <end position="17"/>
    </location>
</feature>
<evidence type="ECO:0000256" key="7">
    <source>
        <dbReference type="ARBA" id="ARBA00022989"/>
    </source>
</evidence>
<evidence type="ECO:0000313" key="13">
    <source>
        <dbReference type="EMBL" id="KAJ7750137.1"/>
    </source>
</evidence>
<evidence type="ECO:0000313" key="14">
    <source>
        <dbReference type="Proteomes" id="UP001215280"/>
    </source>
</evidence>
<sequence length="277" mass="29405">MSVRFFSVLSLLPLALAFSNTSPLVSWSSHSSSTLNGLPPKFPHAHALVDAILSGEDLCAHDAVVFVEQPDLHASDLRTLPPSTHLARALSTAPASRQYPYLPAAEADLDLSALLESAAARCSSAFSSHSLSPGTPLLLGEKQKHVVSLTLPPLGDALAQERKEALHAHDDLLSTTLAALSATHPKHLVIYASFPSVKRTASPIFPSLPLRADNATTTGGILARYQLLTPGLITTLLVTLFVLLPIVMLGIQALASIQSPVKTEVPRGYDAAERKNQ</sequence>
<dbReference type="Proteomes" id="UP001215280">
    <property type="component" value="Unassembled WGS sequence"/>
</dbReference>
<dbReference type="PANTHER" id="PTHR28285">
    <property type="entry name" value="PROTEIN BIG1"/>
    <property type="match status" value="1"/>
</dbReference>
<keyword evidence="6" id="KW-0256">Endoplasmic reticulum</keyword>
<evidence type="ECO:0000256" key="2">
    <source>
        <dbReference type="ARBA" id="ARBA00008203"/>
    </source>
</evidence>
<evidence type="ECO:0000256" key="8">
    <source>
        <dbReference type="ARBA" id="ARBA00023136"/>
    </source>
</evidence>
<evidence type="ECO:0000256" key="1">
    <source>
        <dbReference type="ARBA" id="ARBA00004115"/>
    </source>
</evidence>
<protein>
    <recommendedName>
        <fullName evidence="3">Protein BIG1</fullName>
    </recommendedName>
</protein>
<keyword evidence="14" id="KW-1185">Reference proteome</keyword>
<dbReference type="GO" id="GO:0005789">
    <property type="term" value="C:endoplasmic reticulum membrane"/>
    <property type="evidence" value="ECO:0007669"/>
    <property type="project" value="UniProtKB-SubCell"/>
</dbReference>
<keyword evidence="4 10" id="KW-0812">Transmembrane</keyword>
<evidence type="ECO:0000256" key="9">
    <source>
        <dbReference type="ARBA" id="ARBA00023316"/>
    </source>
</evidence>
<dbReference type="GO" id="GO:0009272">
    <property type="term" value="P:fungal-type cell wall biogenesis"/>
    <property type="evidence" value="ECO:0007669"/>
    <property type="project" value="TreeGrafter"/>
</dbReference>
<reference evidence="13" key="1">
    <citation type="submission" date="2023-03" db="EMBL/GenBank/DDBJ databases">
        <title>Massive genome expansion in bonnet fungi (Mycena s.s.) driven by repeated elements and novel gene families across ecological guilds.</title>
        <authorList>
            <consortium name="Lawrence Berkeley National Laboratory"/>
            <person name="Harder C.B."/>
            <person name="Miyauchi S."/>
            <person name="Viragh M."/>
            <person name="Kuo A."/>
            <person name="Thoen E."/>
            <person name="Andreopoulos B."/>
            <person name="Lu D."/>
            <person name="Skrede I."/>
            <person name="Drula E."/>
            <person name="Henrissat B."/>
            <person name="Morin E."/>
            <person name="Kohler A."/>
            <person name="Barry K."/>
            <person name="LaButti K."/>
            <person name="Morin E."/>
            <person name="Salamov A."/>
            <person name="Lipzen A."/>
            <person name="Mereny Z."/>
            <person name="Hegedus B."/>
            <person name="Baldrian P."/>
            <person name="Stursova M."/>
            <person name="Weitz H."/>
            <person name="Taylor A."/>
            <person name="Grigoriev I.V."/>
            <person name="Nagy L.G."/>
            <person name="Martin F."/>
            <person name="Kauserud H."/>
        </authorList>
    </citation>
    <scope>NUCLEOTIDE SEQUENCE</scope>
    <source>
        <strain evidence="13">CBHHK188m</strain>
    </source>
</reference>
<dbReference type="PANTHER" id="PTHR28285:SF1">
    <property type="entry name" value="PROTEIN BIG1"/>
    <property type="match status" value="1"/>
</dbReference>
<proteinExistence type="inferred from homology"/>
<dbReference type="GO" id="GO:0071555">
    <property type="term" value="P:cell wall organization"/>
    <property type="evidence" value="ECO:0007669"/>
    <property type="project" value="UniProtKB-KW"/>
</dbReference>
<organism evidence="13 14">
    <name type="scientific">Mycena maculata</name>
    <dbReference type="NCBI Taxonomy" id="230809"/>
    <lineage>
        <taxon>Eukaryota</taxon>
        <taxon>Fungi</taxon>
        <taxon>Dikarya</taxon>
        <taxon>Basidiomycota</taxon>
        <taxon>Agaricomycotina</taxon>
        <taxon>Agaricomycetes</taxon>
        <taxon>Agaricomycetidae</taxon>
        <taxon>Agaricales</taxon>
        <taxon>Marasmiineae</taxon>
        <taxon>Mycenaceae</taxon>
        <taxon>Mycena</taxon>
    </lineage>
</organism>
<keyword evidence="8 10" id="KW-0472">Membrane</keyword>
<feature type="chain" id="PRO_5042150013" description="Protein BIG1" evidence="11">
    <location>
        <begin position="18"/>
        <end position="277"/>
    </location>
</feature>
<gene>
    <name evidence="13" type="ORF">DFH07DRAFT_1062233</name>
</gene>